<dbReference type="RefSeq" id="WP_190837082.1">
    <property type="nucleotide sequence ID" value="NZ_CAWPPI010000118.1"/>
</dbReference>
<gene>
    <name evidence="2" type="ORF">ICL16_39555</name>
</gene>
<keyword evidence="2" id="KW-0560">Oxidoreductase</keyword>
<dbReference type="PANTHER" id="PTHR34315">
    <property type="match status" value="1"/>
</dbReference>
<feature type="domain" description="Intradiol ring-cleavage dioxygenases" evidence="1">
    <location>
        <begin position="64"/>
        <end position="170"/>
    </location>
</feature>
<accession>A0A8J6XUM1</accession>
<proteinExistence type="predicted"/>
<dbReference type="AlphaFoldDB" id="A0A8J6XUM1"/>
<dbReference type="Pfam" id="PF00775">
    <property type="entry name" value="Dioxygenase_C"/>
    <property type="match status" value="1"/>
</dbReference>
<dbReference type="GO" id="GO:0016702">
    <property type="term" value="F:oxidoreductase activity, acting on single donors with incorporation of molecular oxygen, incorporation of two atoms of oxygen"/>
    <property type="evidence" value="ECO:0007669"/>
    <property type="project" value="InterPro"/>
</dbReference>
<organism evidence="2 3">
    <name type="scientific">Iningainema tapete BLCC-T55</name>
    <dbReference type="NCBI Taxonomy" id="2748662"/>
    <lineage>
        <taxon>Bacteria</taxon>
        <taxon>Bacillati</taxon>
        <taxon>Cyanobacteriota</taxon>
        <taxon>Cyanophyceae</taxon>
        <taxon>Nostocales</taxon>
        <taxon>Scytonemataceae</taxon>
        <taxon>Iningainema tapete</taxon>
    </lineage>
</organism>
<dbReference type="SUPFAM" id="SSF49482">
    <property type="entry name" value="Aromatic compound dioxygenase"/>
    <property type="match status" value="1"/>
</dbReference>
<evidence type="ECO:0000313" key="3">
    <source>
        <dbReference type="Proteomes" id="UP000629098"/>
    </source>
</evidence>
<dbReference type="InterPro" id="IPR015889">
    <property type="entry name" value="Intradiol_dOase_core"/>
</dbReference>
<comment type="caution">
    <text evidence="2">The sequence shown here is derived from an EMBL/GenBank/DDBJ whole genome shotgun (WGS) entry which is preliminary data.</text>
</comment>
<protein>
    <submittedName>
        <fullName evidence="2">Intradiol ring-cleavage dioxygenase</fullName>
    </submittedName>
</protein>
<reference evidence="2" key="1">
    <citation type="submission" date="2020-09" db="EMBL/GenBank/DDBJ databases">
        <title>Iningainema tapete sp. nov. (Scytonemataceae, Cyanobacteria) from greenhouses in central Florida (USA) produces two types of nodularin with biosynthetic potential for microcystin-LR and anabaenopeptins.</title>
        <authorList>
            <person name="Berthold D.E."/>
            <person name="Lefler F.W."/>
            <person name="Huang I.-S."/>
            <person name="Abdulla H."/>
            <person name="Zimba P.V."/>
            <person name="Laughinghouse H.D. IV."/>
        </authorList>
    </citation>
    <scope>NUCLEOTIDE SEQUENCE</scope>
    <source>
        <strain evidence="2">BLCCT55</strain>
    </source>
</reference>
<evidence type="ECO:0000313" key="2">
    <source>
        <dbReference type="EMBL" id="MBD2777981.1"/>
    </source>
</evidence>
<sequence length="252" mass="27487">MKNDDCQVGIILSRREALALFRAAGAAMVVVCIPRASSAQAQSRKRVRASTAIPACVVSPDQTEGPYFVDEKLNRSDIRSDPEDGSVKDGVPLQLTLRVSGINGTGCTPLANAIVDIWHCDAQGVYSDVTDRSFSTVGKKFLRGYQVTDANGTVQFTTIYPGWYQGRTVHMHFKVRMDATSGQSYEFTSQLYFDDSITDRVHAQAPYASKGQRTLKNAGDGIFRNGGEQLLLTLTVTSQGYKATFDIGLQTV</sequence>
<dbReference type="GO" id="GO:0008199">
    <property type="term" value="F:ferric iron binding"/>
    <property type="evidence" value="ECO:0007669"/>
    <property type="project" value="InterPro"/>
</dbReference>
<keyword evidence="2" id="KW-0223">Dioxygenase</keyword>
<dbReference type="Gene3D" id="2.60.130.10">
    <property type="entry name" value="Aromatic compound dioxygenase"/>
    <property type="match status" value="1"/>
</dbReference>
<dbReference type="Proteomes" id="UP000629098">
    <property type="component" value="Unassembled WGS sequence"/>
</dbReference>
<name>A0A8J6XUM1_9CYAN</name>
<dbReference type="EMBL" id="JACXAE010000118">
    <property type="protein sequence ID" value="MBD2777981.1"/>
    <property type="molecule type" value="Genomic_DNA"/>
</dbReference>
<evidence type="ECO:0000259" key="1">
    <source>
        <dbReference type="Pfam" id="PF00775"/>
    </source>
</evidence>
<dbReference type="CDD" id="cd03457">
    <property type="entry name" value="intradiol_dioxygenase_like"/>
    <property type="match status" value="1"/>
</dbReference>
<dbReference type="InterPro" id="IPR000627">
    <property type="entry name" value="Intradiol_dOase_C"/>
</dbReference>
<dbReference type="PANTHER" id="PTHR34315:SF1">
    <property type="entry name" value="INTRADIOL RING-CLEAVAGE DIOXYGENASES DOMAIN-CONTAINING PROTEIN-RELATED"/>
    <property type="match status" value="1"/>
</dbReference>
<keyword evidence="3" id="KW-1185">Reference proteome</keyword>